<organism evidence="12 13">
    <name type="scientific">Prevotella aff. ruminicola Tc2-24</name>
    <dbReference type="NCBI Taxonomy" id="81582"/>
    <lineage>
        <taxon>Bacteria</taxon>
        <taxon>Pseudomonadati</taxon>
        <taxon>Bacteroidota</taxon>
        <taxon>Bacteroidia</taxon>
        <taxon>Bacteroidales</taxon>
        <taxon>Prevotellaceae</taxon>
        <taxon>Prevotella</taxon>
    </lineage>
</organism>
<comment type="function">
    <text evidence="9 10">The RecF protein is involved in DNA metabolism; it is required for DNA replication and normal SOS inducibility. RecF binds preferentially to single-stranded, linear DNA. It also seems to bind ATP.</text>
</comment>
<keyword evidence="13" id="KW-1185">Reference proteome</keyword>
<proteinExistence type="inferred from homology"/>
<dbReference type="SUPFAM" id="SSF52540">
    <property type="entry name" value="P-loop containing nucleoside triphosphate hydrolases"/>
    <property type="match status" value="1"/>
</dbReference>
<dbReference type="Pfam" id="PF02463">
    <property type="entry name" value="SMC_N"/>
    <property type="match status" value="1"/>
</dbReference>
<keyword evidence="9 10" id="KW-0234">DNA repair</keyword>
<feature type="binding site" evidence="9">
    <location>
        <begin position="52"/>
        <end position="59"/>
    </location>
    <ligand>
        <name>ATP</name>
        <dbReference type="ChEBI" id="CHEBI:30616"/>
    </ligand>
</feature>
<keyword evidence="8 9" id="KW-0238">DNA-binding</keyword>
<dbReference type="InterPro" id="IPR042174">
    <property type="entry name" value="RecF_2"/>
</dbReference>
<dbReference type="PROSITE" id="PS00618">
    <property type="entry name" value="RECF_2"/>
    <property type="match status" value="1"/>
</dbReference>
<dbReference type="Proteomes" id="UP000199373">
    <property type="component" value="Unassembled WGS sequence"/>
</dbReference>
<evidence type="ECO:0000259" key="11">
    <source>
        <dbReference type="SMART" id="SM00382"/>
    </source>
</evidence>
<evidence type="ECO:0000313" key="12">
    <source>
        <dbReference type="EMBL" id="SEV90536.1"/>
    </source>
</evidence>
<evidence type="ECO:0000256" key="1">
    <source>
        <dbReference type="ARBA" id="ARBA00004496"/>
    </source>
</evidence>
<comment type="similarity">
    <text evidence="2 9 10">Belongs to the RecF family.</text>
</comment>
<dbReference type="EMBL" id="FOIQ01000001">
    <property type="protein sequence ID" value="SEV90536.1"/>
    <property type="molecule type" value="Genomic_DNA"/>
</dbReference>
<dbReference type="GO" id="GO:0005524">
    <property type="term" value="F:ATP binding"/>
    <property type="evidence" value="ECO:0007669"/>
    <property type="project" value="UniProtKB-UniRule"/>
</dbReference>
<evidence type="ECO:0000256" key="7">
    <source>
        <dbReference type="ARBA" id="ARBA00022840"/>
    </source>
</evidence>
<dbReference type="HAMAP" id="MF_00365">
    <property type="entry name" value="RecF"/>
    <property type="match status" value="1"/>
</dbReference>
<evidence type="ECO:0000256" key="2">
    <source>
        <dbReference type="ARBA" id="ARBA00008016"/>
    </source>
</evidence>
<evidence type="ECO:0000256" key="5">
    <source>
        <dbReference type="ARBA" id="ARBA00022705"/>
    </source>
</evidence>
<dbReference type="AlphaFoldDB" id="A0A1I0MPV4"/>
<evidence type="ECO:0000256" key="10">
    <source>
        <dbReference type="RuleBase" id="RU000578"/>
    </source>
</evidence>
<evidence type="ECO:0000313" key="13">
    <source>
        <dbReference type="Proteomes" id="UP000199373"/>
    </source>
</evidence>
<dbReference type="GO" id="GO:0006260">
    <property type="term" value="P:DNA replication"/>
    <property type="evidence" value="ECO:0007669"/>
    <property type="project" value="UniProtKB-UniRule"/>
</dbReference>
<dbReference type="GO" id="GO:0003697">
    <property type="term" value="F:single-stranded DNA binding"/>
    <property type="evidence" value="ECO:0007669"/>
    <property type="project" value="UniProtKB-UniRule"/>
</dbReference>
<dbReference type="PANTHER" id="PTHR32182">
    <property type="entry name" value="DNA REPLICATION AND REPAIR PROTEIN RECF"/>
    <property type="match status" value="1"/>
</dbReference>
<dbReference type="PANTHER" id="PTHR32182:SF0">
    <property type="entry name" value="DNA REPLICATION AND REPAIR PROTEIN RECF"/>
    <property type="match status" value="1"/>
</dbReference>
<keyword evidence="9 10" id="KW-0742">SOS response</keyword>
<name>A0A1I0MPV4_9BACT</name>
<dbReference type="Gene3D" id="1.20.1050.90">
    <property type="entry name" value="RecF/RecN/SMC, N-terminal domain"/>
    <property type="match status" value="1"/>
</dbReference>
<gene>
    <name evidence="9" type="primary">recF</name>
    <name evidence="12" type="ORF">SAMN04487850_0863</name>
</gene>
<evidence type="ECO:0000256" key="3">
    <source>
        <dbReference type="ARBA" id="ARBA00020170"/>
    </source>
</evidence>
<keyword evidence="6 9" id="KW-0547">Nucleotide-binding</keyword>
<dbReference type="GO" id="GO:0000731">
    <property type="term" value="P:DNA synthesis involved in DNA repair"/>
    <property type="evidence" value="ECO:0007669"/>
    <property type="project" value="TreeGrafter"/>
</dbReference>
<dbReference type="InterPro" id="IPR027417">
    <property type="entry name" value="P-loop_NTPase"/>
</dbReference>
<sequence length="399" mass="45915">MFLTNFCGIPPDYVSKIAYLCIMILEKLSLINYKNIATATLDLSPKINCLIGKNGVGKTNVLDAIYFLSFCHSASNPIDSQVIRHGQDFFVIEGDYLSDDWHKESEHSPTLQIYCGMKRGTKKHFKRNKKEYKRLSEHIGLIPAVFVSPSDTLLIEGGSEERRRLMDMVISQYDHGYIEAMNRYNKALQQRNAMLKMEEEPDPEILSLWEEQMAVEGEAVFQRRDAFVKALTPVFQRYYETISGNHEQVGLNYISHCQRGPLLEVIRRDRSKDRIMGFSLHGIHRDDLEFTLGGHPMKREGSQGQHKTFAISLKLAQFDFLRRTNSHTTPLLLLDDIFDKLDAERVEQIVKLVAGDDFGQIFITDTNREHLDQILSRSSHDYKIFHVSDGEIEMKNGHV</sequence>
<dbReference type="SMART" id="SM00382">
    <property type="entry name" value="AAA"/>
    <property type="match status" value="1"/>
</dbReference>
<dbReference type="InterPro" id="IPR018078">
    <property type="entry name" value="DNA-binding_RecF_CS"/>
</dbReference>
<protein>
    <recommendedName>
        <fullName evidence="3 9">DNA replication and repair protein RecF</fullName>
    </recommendedName>
</protein>
<evidence type="ECO:0000256" key="4">
    <source>
        <dbReference type="ARBA" id="ARBA00022490"/>
    </source>
</evidence>
<evidence type="ECO:0000256" key="6">
    <source>
        <dbReference type="ARBA" id="ARBA00022741"/>
    </source>
</evidence>
<reference evidence="12 13" key="1">
    <citation type="submission" date="2016-10" db="EMBL/GenBank/DDBJ databases">
        <authorList>
            <person name="de Groot N.N."/>
        </authorList>
    </citation>
    <scope>NUCLEOTIDE SEQUENCE [LARGE SCALE GENOMIC DNA]</scope>
    <source>
        <strain evidence="12 13">TC2-24</strain>
    </source>
</reference>
<dbReference type="GO" id="GO:0009432">
    <property type="term" value="P:SOS response"/>
    <property type="evidence" value="ECO:0007669"/>
    <property type="project" value="UniProtKB-UniRule"/>
</dbReference>
<evidence type="ECO:0000256" key="8">
    <source>
        <dbReference type="ARBA" id="ARBA00023125"/>
    </source>
</evidence>
<keyword evidence="9 10" id="KW-0227">DNA damage</keyword>
<dbReference type="InterPro" id="IPR001238">
    <property type="entry name" value="DNA-binding_RecF"/>
</dbReference>
<comment type="subcellular location">
    <subcellularLocation>
        <location evidence="1 9 10">Cytoplasm</location>
    </subcellularLocation>
</comment>
<evidence type="ECO:0000256" key="9">
    <source>
        <dbReference type="HAMAP-Rule" id="MF_00365"/>
    </source>
</evidence>
<dbReference type="InterPro" id="IPR003395">
    <property type="entry name" value="RecF/RecN/SMC_N"/>
</dbReference>
<dbReference type="GO" id="GO:0005737">
    <property type="term" value="C:cytoplasm"/>
    <property type="evidence" value="ECO:0007669"/>
    <property type="project" value="UniProtKB-SubCell"/>
</dbReference>
<feature type="domain" description="AAA+ ATPase" evidence="11">
    <location>
        <begin position="44"/>
        <end position="391"/>
    </location>
</feature>
<dbReference type="Gene3D" id="3.40.50.300">
    <property type="entry name" value="P-loop containing nucleotide triphosphate hydrolases"/>
    <property type="match status" value="1"/>
</dbReference>
<keyword evidence="7 9" id="KW-0067">ATP-binding</keyword>
<dbReference type="GO" id="GO:0006302">
    <property type="term" value="P:double-strand break repair"/>
    <property type="evidence" value="ECO:0007669"/>
    <property type="project" value="TreeGrafter"/>
</dbReference>
<accession>A0A1I0MPV4</accession>
<keyword evidence="5 9" id="KW-0235">DNA replication</keyword>
<keyword evidence="4 9" id="KW-0963">Cytoplasm</keyword>
<dbReference type="NCBIfam" id="TIGR00611">
    <property type="entry name" value="recf"/>
    <property type="match status" value="1"/>
</dbReference>
<dbReference type="InterPro" id="IPR003593">
    <property type="entry name" value="AAA+_ATPase"/>
</dbReference>